<evidence type="ECO:0000256" key="3">
    <source>
        <dbReference type="ARBA" id="ARBA00022723"/>
    </source>
</evidence>
<dbReference type="AlphaFoldDB" id="A0A5K3EXL9"/>
<dbReference type="PANTHER" id="PTHR43690">
    <property type="entry name" value="NARDILYSIN"/>
    <property type="match status" value="1"/>
</dbReference>
<evidence type="ECO:0000259" key="9">
    <source>
        <dbReference type="Pfam" id="PF00675"/>
    </source>
</evidence>
<reference evidence="12" key="1">
    <citation type="submission" date="2019-11" db="UniProtKB">
        <authorList>
            <consortium name="WormBaseParasite"/>
        </authorList>
    </citation>
    <scope>IDENTIFICATION</scope>
</reference>
<feature type="domain" description="Peptidase M16 C-terminal" evidence="10">
    <location>
        <begin position="745"/>
        <end position="895"/>
    </location>
</feature>
<feature type="domain" description="Peptidase M16 C-terminal" evidence="10">
    <location>
        <begin position="233"/>
        <end position="383"/>
    </location>
</feature>
<evidence type="ECO:0000256" key="6">
    <source>
        <dbReference type="ARBA" id="ARBA00023049"/>
    </source>
</evidence>
<organism evidence="12">
    <name type="scientific">Mesocestoides corti</name>
    <name type="common">Flatworm</name>
    <dbReference type="NCBI Taxonomy" id="53468"/>
    <lineage>
        <taxon>Eukaryota</taxon>
        <taxon>Metazoa</taxon>
        <taxon>Spiralia</taxon>
        <taxon>Lophotrochozoa</taxon>
        <taxon>Platyhelminthes</taxon>
        <taxon>Cestoda</taxon>
        <taxon>Eucestoda</taxon>
        <taxon>Cyclophyllidea</taxon>
        <taxon>Mesocestoididae</taxon>
        <taxon>Mesocestoides</taxon>
    </lineage>
</organism>
<keyword evidence="4" id="KW-0378">Hydrolase</keyword>
<dbReference type="InterPro" id="IPR001431">
    <property type="entry name" value="Pept_M16_Zn_BS"/>
</dbReference>
<evidence type="ECO:0000256" key="1">
    <source>
        <dbReference type="ARBA" id="ARBA00007261"/>
    </source>
</evidence>
<dbReference type="Gene3D" id="3.30.830.10">
    <property type="entry name" value="Metalloenzyme, LuxS/M16 peptidase-like"/>
    <property type="match status" value="4"/>
</dbReference>
<dbReference type="GO" id="GO:0046872">
    <property type="term" value="F:metal ion binding"/>
    <property type="evidence" value="ECO:0007669"/>
    <property type="project" value="UniProtKB-KW"/>
</dbReference>
<evidence type="ECO:0000313" key="12">
    <source>
        <dbReference type="WBParaSite" id="MCU_003398-RB"/>
    </source>
</evidence>
<keyword evidence="3" id="KW-0479">Metal-binding</keyword>
<feature type="domain" description="Peptidase M16 N-terminal" evidence="9">
    <location>
        <begin position="73"/>
        <end position="208"/>
    </location>
</feature>
<dbReference type="PANTHER" id="PTHR43690:SF18">
    <property type="entry name" value="INSULIN-DEGRADING ENZYME-RELATED"/>
    <property type="match status" value="1"/>
</dbReference>
<comment type="similarity">
    <text evidence="1 7">Belongs to the peptidase M16 family.</text>
</comment>
<protein>
    <submittedName>
        <fullName evidence="12">Nardilysin</fullName>
    </submittedName>
</protein>
<evidence type="ECO:0000256" key="2">
    <source>
        <dbReference type="ARBA" id="ARBA00022670"/>
    </source>
</evidence>
<evidence type="ECO:0000256" key="5">
    <source>
        <dbReference type="ARBA" id="ARBA00022833"/>
    </source>
</evidence>
<dbReference type="InterPro" id="IPR050626">
    <property type="entry name" value="Peptidase_M16"/>
</dbReference>
<evidence type="ECO:0000256" key="7">
    <source>
        <dbReference type="RuleBase" id="RU004447"/>
    </source>
</evidence>
<keyword evidence="6" id="KW-0482">Metalloprotease</keyword>
<keyword evidence="5" id="KW-0862">Zinc</keyword>
<keyword evidence="2" id="KW-0645">Protease</keyword>
<evidence type="ECO:0000259" key="10">
    <source>
        <dbReference type="Pfam" id="PF05193"/>
    </source>
</evidence>
<dbReference type="GO" id="GO:0006508">
    <property type="term" value="P:proteolysis"/>
    <property type="evidence" value="ECO:0007669"/>
    <property type="project" value="UniProtKB-KW"/>
</dbReference>
<proteinExistence type="inferred from homology"/>
<dbReference type="InterPro" id="IPR011249">
    <property type="entry name" value="Metalloenz_LuxS/M16"/>
</dbReference>
<accession>A0A5K3EXL9</accession>
<feature type="region of interest" description="Disordered" evidence="8">
    <location>
        <begin position="34"/>
        <end position="67"/>
    </location>
</feature>
<evidence type="ECO:0000259" key="11">
    <source>
        <dbReference type="Pfam" id="PF16187"/>
    </source>
</evidence>
<dbReference type="Pfam" id="PF00675">
    <property type="entry name" value="Peptidase_M16"/>
    <property type="match status" value="1"/>
</dbReference>
<dbReference type="PROSITE" id="PS00143">
    <property type="entry name" value="INSULINASE"/>
    <property type="match status" value="1"/>
</dbReference>
<evidence type="ECO:0000256" key="8">
    <source>
        <dbReference type="SAM" id="MobiDB-lite"/>
    </source>
</evidence>
<feature type="compositionally biased region" description="Acidic residues" evidence="8">
    <location>
        <begin position="35"/>
        <end position="59"/>
    </location>
</feature>
<dbReference type="InterPro" id="IPR011765">
    <property type="entry name" value="Pept_M16_N"/>
</dbReference>
<name>A0A5K3EXL9_MESCO</name>
<sequence length="1012" mass="115016">MGVIKSDVDFKNYRFTQLKNGLRVMLISSLKPGEEPELISDDSAVESEGEGDEESEDGEFEKSDVNCGSCTHEESPKLRKAAAALCVNVGSFSDPLEAQGLAHFLEHMVFMGSEKYPRENDFDDYVCQRDGFTNAFTDGEFTIFYFDIQRRHFGPALDKFANFFVSPLLSEDCVNRELEAVHSEYELAKANDHWRLEHFVSSLAKDGTPYRKFGFGNRISLKDNPTSIGTNVYEMLRQFQLRYYTSQLMTLAIESKDTLDYLENLVIDIFSHIPNRFAEKPNFKQFSDPFPASAFNKLYKVCPIKEMVTLNFIWSLPSMLPFYKAAPLKFLGAVVGYEGKGSLLAFLREQNLAVELCAGTVTTDNTRHNQMTSLFSISVELSELGRELPFTVASHVFSYLQMLRAAADFSLENPDASTSPSGGRTLSSLVPEYQKLCAAKFRFQEPLDPCDTVQVVAMSMQTFPSDEVYVADSLLLEPDLKLYVDIIRRLTPETAIVTLTLPEFTSQAAADTTSSTYLTEPWFDIRYAVEDIPPDQMQIWKNPPLVPEFHLPEVNRFIPTNFDLLPREEDDEVPVDLNLEPGRENARAFGQLWHQQRTKFNVPIAHVTVRLCSNIPKSAKQKAILHLWACALDQRLQTLVYSASEAGLLFSVSAVSNGLEIQVSGFNEKLFLLYQEIFDLLCAPLTNSDAGLLNDRKFSTYKDRLRQKTCNKILNPYKFNCHIRKYLTDATEHLVVDYMKALEALSLDDFVQFVPQMLSQIYLKAFVYGNLSKTEALSFFDYALSSLKPPKAAVLTSLPIPEFPVCVNRLRVMNFNKVDVNTCLSLVTPLQGTPSDDLKLEVMNELFVSCLKEPAFAYLRTSETLGYSVGLYSWLLLSTTRQCGATLTVCSQANKFDSSLVAGRMYAFWYRIIPQIIFRLKPEAFQTAVDSMIASNRLEDATMEVEMRRNRAEILSSVPIFDRRQRAISILQNLTLKDFQDFYRSTYFNNDRQPVLMLQVRSSKFFSNQYIL</sequence>
<dbReference type="InterPro" id="IPR007863">
    <property type="entry name" value="Peptidase_M16_C"/>
</dbReference>
<dbReference type="Pfam" id="PF16187">
    <property type="entry name" value="Peptidase_M16_M"/>
    <property type="match status" value="1"/>
</dbReference>
<evidence type="ECO:0000256" key="4">
    <source>
        <dbReference type="ARBA" id="ARBA00022801"/>
    </source>
</evidence>
<feature type="domain" description="Peptidase M16 middle/third" evidence="11">
    <location>
        <begin position="441"/>
        <end position="737"/>
    </location>
</feature>
<dbReference type="Pfam" id="PF05193">
    <property type="entry name" value="Peptidase_M16_C"/>
    <property type="match status" value="2"/>
</dbReference>
<dbReference type="InterPro" id="IPR032632">
    <property type="entry name" value="Peptidase_M16_M"/>
</dbReference>
<dbReference type="WBParaSite" id="MCU_003398-RB">
    <property type="protein sequence ID" value="MCU_003398-RB"/>
    <property type="gene ID" value="MCU_003398"/>
</dbReference>
<dbReference type="SUPFAM" id="SSF63411">
    <property type="entry name" value="LuxS/MPP-like metallohydrolase"/>
    <property type="match status" value="4"/>
</dbReference>
<dbReference type="GO" id="GO:0004222">
    <property type="term" value="F:metalloendopeptidase activity"/>
    <property type="evidence" value="ECO:0007669"/>
    <property type="project" value="InterPro"/>
</dbReference>